<feature type="region of interest" description="Disordered" evidence="1">
    <location>
        <begin position="295"/>
        <end position="315"/>
    </location>
</feature>
<protein>
    <recommendedName>
        <fullName evidence="2">FAR1 domain-containing protein</fullName>
    </recommendedName>
</protein>
<accession>A0AAN9IJB5</accession>
<evidence type="ECO:0000259" key="2">
    <source>
        <dbReference type="Pfam" id="PF03101"/>
    </source>
</evidence>
<feature type="compositionally biased region" description="Polar residues" evidence="1">
    <location>
        <begin position="295"/>
        <end position="310"/>
    </location>
</feature>
<feature type="domain" description="FAR1" evidence="2">
    <location>
        <begin position="28"/>
        <end position="97"/>
    </location>
</feature>
<dbReference type="PANTHER" id="PTHR47718">
    <property type="entry name" value="OS01G0519700 PROTEIN"/>
    <property type="match status" value="1"/>
</dbReference>
<dbReference type="EMBL" id="JAYWIO010000002">
    <property type="protein sequence ID" value="KAK7281287.1"/>
    <property type="molecule type" value="Genomic_DNA"/>
</dbReference>
<evidence type="ECO:0000313" key="3">
    <source>
        <dbReference type="EMBL" id="KAK7281287.1"/>
    </source>
</evidence>
<feature type="compositionally biased region" description="Acidic residues" evidence="1">
    <location>
        <begin position="367"/>
        <end position="382"/>
    </location>
</feature>
<evidence type="ECO:0000256" key="1">
    <source>
        <dbReference type="SAM" id="MobiDB-lite"/>
    </source>
</evidence>
<evidence type="ECO:0000313" key="4">
    <source>
        <dbReference type="Proteomes" id="UP001372338"/>
    </source>
</evidence>
<feature type="region of interest" description="Disordered" evidence="1">
    <location>
        <begin position="362"/>
        <end position="382"/>
    </location>
</feature>
<organism evidence="3 4">
    <name type="scientific">Crotalaria pallida</name>
    <name type="common">Smooth rattlebox</name>
    <name type="synonym">Crotalaria striata</name>
    <dbReference type="NCBI Taxonomy" id="3830"/>
    <lineage>
        <taxon>Eukaryota</taxon>
        <taxon>Viridiplantae</taxon>
        <taxon>Streptophyta</taxon>
        <taxon>Embryophyta</taxon>
        <taxon>Tracheophyta</taxon>
        <taxon>Spermatophyta</taxon>
        <taxon>Magnoliopsida</taxon>
        <taxon>eudicotyledons</taxon>
        <taxon>Gunneridae</taxon>
        <taxon>Pentapetalae</taxon>
        <taxon>rosids</taxon>
        <taxon>fabids</taxon>
        <taxon>Fabales</taxon>
        <taxon>Fabaceae</taxon>
        <taxon>Papilionoideae</taxon>
        <taxon>50 kb inversion clade</taxon>
        <taxon>genistoids sensu lato</taxon>
        <taxon>core genistoids</taxon>
        <taxon>Crotalarieae</taxon>
        <taxon>Crotalaria</taxon>
    </lineage>
</organism>
<name>A0AAN9IJB5_CROPI</name>
<proteinExistence type="predicted"/>
<comment type="caution">
    <text evidence="3">The sequence shown here is derived from an EMBL/GenBank/DDBJ whole genome shotgun (WGS) entry which is preliminary data.</text>
</comment>
<dbReference type="InterPro" id="IPR004330">
    <property type="entry name" value="FAR1_DNA_bnd_dom"/>
</dbReference>
<dbReference type="AlphaFoldDB" id="A0AAN9IJB5"/>
<reference evidence="3 4" key="1">
    <citation type="submission" date="2024-01" db="EMBL/GenBank/DDBJ databases">
        <title>The genomes of 5 underutilized Papilionoideae crops provide insights into root nodulation and disease resistanc.</title>
        <authorList>
            <person name="Yuan L."/>
        </authorList>
    </citation>
    <scope>NUCLEOTIDE SEQUENCE [LARGE SCALE GENOMIC DNA]</scope>
    <source>
        <strain evidence="3">ZHUSHIDOU_FW_LH</strain>
        <tissue evidence="3">Leaf</tissue>
    </source>
</reference>
<dbReference type="Pfam" id="PF03101">
    <property type="entry name" value="FAR1"/>
    <property type="match status" value="1"/>
</dbReference>
<dbReference type="Proteomes" id="UP001372338">
    <property type="component" value="Unassembled WGS sequence"/>
</dbReference>
<sequence>MKDLSGMSTGSPTFFLVGATTTFSYYGSLGDVVWKSFVCSREGLRRENNKDIEDESGRESRAITRCGCKAEFHVRVDKSSGPWTVIHFEDKHNHEVFSDRYVGRLKSHNKMSGADIAEMNSMREVRIGMPKIFGLAGHLSRGYGNIGFKRKQIYNQLIKERRPQEGDAHATLRNAIARVFPDAHHRLCGWHLLNNANTNVGSTEFTKGFRNCMMEEYDVDEFEAKWEYVLDKCKEGLDQNVQQGGGCDLSNWLNRITSLKRCARRLFNIVGRSLEDYHEIRELLNANADRLLSNNQSTVNDGESGQNCSDQHVKDPTRVRTKGCGTFAVVRGKKKKIQKCGSCRQDGHNIRSRLVEALKRNFTQTSEESESEGLPYSEDDGV</sequence>
<gene>
    <name evidence="3" type="ORF">RIF29_09123</name>
</gene>
<keyword evidence="4" id="KW-1185">Reference proteome</keyword>